<dbReference type="RefSeq" id="WP_079540560.1">
    <property type="nucleotide sequence ID" value="NZ_LT670844.1"/>
</dbReference>
<dbReference type="GO" id="GO:0004016">
    <property type="term" value="F:adenylate cyclase activity"/>
    <property type="evidence" value="ECO:0007669"/>
    <property type="project" value="UniProtKB-ARBA"/>
</dbReference>
<evidence type="ECO:0000313" key="5">
    <source>
        <dbReference type="EMBL" id="SHK69715.1"/>
    </source>
</evidence>
<evidence type="ECO:0000256" key="1">
    <source>
        <dbReference type="ARBA" id="ARBA00004651"/>
    </source>
</evidence>
<dbReference type="Proteomes" id="UP000189935">
    <property type="component" value="Chromosome I"/>
</dbReference>
<feature type="domain" description="Guanylate cyclase" evidence="4">
    <location>
        <begin position="23"/>
        <end position="155"/>
    </location>
</feature>
<proteinExistence type="predicted"/>
<protein>
    <submittedName>
        <fullName evidence="5">Adenylate cyclase, class 3</fullName>
    </submittedName>
</protein>
<dbReference type="InterPro" id="IPR001054">
    <property type="entry name" value="A/G_cyclase"/>
</dbReference>
<keyword evidence="2" id="KW-1003">Cell membrane</keyword>
<dbReference type="SUPFAM" id="SSF55073">
    <property type="entry name" value="Nucleotide cyclase"/>
    <property type="match status" value="1"/>
</dbReference>
<dbReference type="InterPro" id="IPR050697">
    <property type="entry name" value="Adenylyl/Guanylyl_Cyclase_3/4"/>
</dbReference>
<sequence>MTSTEPFANVIPYPEAPRHRHMAVMFVDLDNFMQICIDDPPEAVFGLLSDFQHMVTDAVSSFRGELNAYQGDGVLATFGDMADRPDCAIRALRCARRILERIRALSLDDTNSTSSPISVSIGLQYGEVWTSTINSSKRFGPTLIGDAVNVASRLEQRAGTLGTKIVVGDDLIQKALREAASNACELAQFVNTGPLFVRGRQAPVGVWKLQIQSGELLVENASIPNAETDVRRWHFGKPSAQP</sequence>
<dbReference type="GO" id="GO:0035556">
    <property type="term" value="P:intracellular signal transduction"/>
    <property type="evidence" value="ECO:0007669"/>
    <property type="project" value="InterPro"/>
</dbReference>
<dbReference type="PANTHER" id="PTHR43081">
    <property type="entry name" value="ADENYLATE CYCLASE, TERMINAL-DIFFERENTIATION SPECIFIC-RELATED"/>
    <property type="match status" value="1"/>
</dbReference>
<dbReference type="Gene3D" id="3.30.70.1230">
    <property type="entry name" value="Nucleotide cyclase"/>
    <property type="match status" value="1"/>
</dbReference>
<evidence type="ECO:0000256" key="3">
    <source>
        <dbReference type="ARBA" id="ARBA00023136"/>
    </source>
</evidence>
<dbReference type="PROSITE" id="PS50125">
    <property type="entry name" value="GUANYLATE_CYCLASE_2"/>
    <property type="match status" value="1"/>
</dbReference>
<evidence type="ECO:0000256" key="2">
    <source>
        <dbReference type="ARBA" id="ARBA00022475"/>
    </source>
</evidence>
<dbReference type="Pfam" id="PF00211">
    <property type="entry name" value="Guanylate_cyc"/>
    <property type="match status" value="1"/>
</dbReference>
<keyword evidence="3" id="KW-0472">Membrane</keyword>
<dbReference type="InterPro" id="IPR029787">
    <property type="entry name" value="Nucleotide_cyclase"/>
</dbReference>
<organism evidence="5 6">
    <name type="scientific">Bradyrhizobium lablabi</name>
    <dbReference type="NCBI Taxonomy" id="722472"/>
    <lineage>
        <taxon>Bacteria</taxon>
        <taxon>Pseudomonadati</taxon>
        <taxon>Pseudomonadota</taxon>
        <taxon>Alphaproteobacteria</taxon>
        <taxon>Hyphomicrobiales</taxon>
        <taxon>Nitrobacteraceae</taxon>
        <taxon>Bradyrhizobium</taxon>
    </lineage>
</organism>
<comment type="subcellular location">
    <subcellularLocation>
        <location evidence="1">Cell membrane</location>
        <topology evidence="1">Multi-pass membrane protein</topology>
    </subcellularLocation>
</comment>
<dbReference type="AlphaFoldDB" id="A0A1M6UKE3"/>
<dbReference type="EMBL" id="LT670844">
    <property type="protein sequence ID" value="SHK69715.1"/>
    <property type="molecule type" value="Genomic_DNA"/>
</dbReference>
<dbReference type="CDD" id="cd07302">
    <property type="entry name" value="CHD"/>
    <property type="match status" value="1"/>
</dbReference>
<reference evidence="5 6" key="1">
    <citation type="submission" date="2016-11" db="EMBL/GenBank/DDBJ databases">
        <authorList>
            <person name="Jaros S."/>
            <person name="Januszkiewicz K."/>
            <person name="Wedrychowicz H."/>
        </authorList>
    </citation>
    <scope>NUCLEOTIDE SEQUENCE [LARGE SCALE GENOMIC DNA]</scope>
    <source>
        <strain evidence="5 6">GAS499</strain>
    </source>
</reference>
<name>A0A1M6UKE3_9BRAD</name>
<dbReference type="PANTHER" id="PTHR43081:SF17">
    <property type="entry name" value="BLL5647 PROTEIN"/>
    <property type="match status" value="1"/>
</dbReference>
<gene>
    <name evidence="5" type="ORF">SAMN05444159_3945</name>
</gene>
<evidence type="ECO:0000313" key="6">
    <source>
        <dbReference type="Proteomes" id="UP000189935"/>
    </source>
</evidence>
<dbReference type="OrthoDB" id="341967at2"/>
<dbReference type="GO" id="GO:0005886">
    <property type="term" value="C:plasma membrane"/>
    <property type="evidence" value="ECO:0007669"/>
    <property type="project" value="UniProtKB-SubCell"/>
</dbReference>
<dbReference type="GO" id="GO:0006171">
    <property type="term" value="P:cAMP biosynthetic process"/>
    <property type="evidence" value="ECO:0007669"/>
    <property type="project" value="TreeGrafter"/>
</dbReference>
<accession>A0A1M6UKE3</accession>
<evidence type="ECO:0000259" key="4">
    <source>
        <dbReference type="PROSITE" id="PS50125"/>
    </source>
</evidence>